<proteinExistence type="predicted"/>
<feature type="domain" description="DUF218" evidence="2">
    <location>
        <begin position="46"/>
        <end position="191"/>
    </location>
</feature>
<name>A0A226BUV0_9FIRM</name>
<comment type="caution">
    <text evidence="3">The sequence shown here is derived from an EMBL/GenBank/DDBJ whole genome shotgun (WGS) entry which is preliminary data.</text>
</comment>
<dbReference type="InterPro" id="IPR014729">
    <property type="entry name" value="Rossmann-like_a/b/a_fold"/>
</dbReference>
<accession>A0A226BUV0</accession>
<reference evidence="3 4" key="1">
    <citation type="submission" date="2017-06" db="EMBL/GenBank/DDBJ databases">
        <title>Draft Genome Sequence of Natranaerobius trueperi halophilic, alkalithermophilic bacteria from soda lakes.</title>
        <authorList>
            <person name="Zhao B."/>
        </authorList>
    </citation>
    <scope>NUCLEOTIDE SEQUENCE [LARGE SCALE GENOMIC DNA]</scope>
    <source>
        <strain evidence="3 4">DSM 18760</strain>
    </source>
</reference>
<dbReference type="RefSeq" id="WP_089024530.1">
    <property type="nucleotide sequence ID" value="NZ_NIQC01000043.1"/>
</dbReference>
<dbReference type="EMBL" id="NIQC01000043">
    <property type="protein sequence ID" value="OWZ82763.1"/>
    <property type="molecule type" value="Genomic_DNA"/>
</dbReference>
<dbReference type="CDD" id="cd06259">
    <property type="entry name" value="YdcF-like"/>
    <property type="match status" value="1"/>
</dbReference>
<keyword evidence="1" id="KW-1133">Transmembrane helix</keyword>
<organism evidence="3 4">
    <name type="scientific">Natranaerobius trueperi</name>
    <dbReference type="NCBI Taxonomy" id="759412"/>
    <lineage>
        <taxon>Bacteria</taxon>
        <taxon>Bacillati</taxon>
        <taxon>Bacillota</taxon>
        <taxon>Clostridia</taxon>
        <taxon>Natranaerobiales</taxon>
        <taxon>Natranaerobiaceae</taxon>
        <taxon>Natranaerobius</taxon>
    </lineage>
</organism>
<keyword evidence="1" id="KW-0472">Membrane</keyword>
<dbReference type="Pfam" id="PF02698">
    <property type="entry name" value="DUF218"/>
    <property type="match status" value="1"/>
</dbReference>
<dbReference type="AlphaFoldDB" id="A0A226BUV0"/>
<evidence type="ECO:0000259" key="2">
    <source>
        <dbReference type="Pfam" id="PF02698"/>
    </source>
</evidence>
<dbReference type="PANTHER" id="PTHR30336">
    <property type="entry name" value="INNER MEMBRANE PROTEIN, PROBABLE PERMEASE"/>
    <property type="match status" value="1"/>
</dbReference>
<dbReference type="GO" id="GO:0043164">
    <property type="term" value="P:Gram-negative-bacterium-type cell wall biogenesis"/>
    <property type="evidence" value="ECO:0007669"/>
    <property type="project" value="TreeGrafter"/>
</dbReference>
<sequence length="201" mass="23560">MINIQYNKDKMIKITFLFLVMFILSFVIIQSLIFLTLEDHSNIETDYLIIHGAAVWDDNPSPTLENRLIKGIEYLNKHPEAKVIVTGGLGEEEEYTEAKVMKDYLTSNEIAKNRIIKEENSRNTFENLLYTKDILKEKEENLENITLMLTTSEFHMLRAQMLANRQGFKTLQNPAKTPREVFLQYTIREYFALIKSFILDK</sequence>
<gene>
    <name evidence="3" type="ORF">CDO51_12330</name>
</gene>
<dbReference type="PANTHER" id="PTHR30336:SF4">
    <property type="entry name" value="ENVELOPE BIOGENESIS FACTOR ELYC"/>
    <property type="match status" value="1"/>
</dbReference>
<evidence type="ECO:0000313" key="4">
    <source>
        <dbReference type="Proteomes" id="UP000214588"/>
    </source>
</evidence>
<keyword evidence="4" id="KW-1185">Reference proteome</keyword>
<feature type="transmembrane region" description="Helical" evidence="1">
    <location>
        <begin position="12"/>
        <end position="35"/>
    </location>
</feature>
<dbReference type="Gene3D" id="3.40.50.620">
    <property type="entry name" value="HUPs"/>
    <property type="match status" value="1"/>
</dbReference>
<dbReference type="InterPro" id="IPR003848">
    <property type="entry name" value="DUF218"/>
</dbReference>
<evidence type="ECO:0000256" key="1">
    <source>
        <dbReference type="SAM" id="Phobius"/>
    </source>
</evidence>
<dbReference type="GO" id="GO:0005886">
    <property type="term" value="C:plasma membrane"/>
    <property type="evidence" value="ECO:0007669"/>
    <property type="project" value="TreeGrafter"/>
</dbReference>
<evidence type="ECO:0000313" key="3">
    <source>
        <dbReference type="EMBL" id="OWZ82763.1"/>
    </source>
</evidence>
<dbReference type="InterPro" id="IPR051599">
    <property type="entry name" value="Cell_Envelope_Assoc"/>
</dbReference>
<dbReference type="Proteomes" id="UP000214588">
    <property type="component" value="Unassembled WGS sequence"/>
</dbReference>
<protein>
    <recommendedName>
        <fullName evidence="2">DUF218 domain-containing protein</fullName>
    </recommendedName>
</protein>
<keyword evidence="1" id="KW-0812">Transmembrane</keyword>
<dbReference type="OrthoDB" id="9782395at2"/>
<dbReference type="GO" id="GO:0000270">
    <property type="term" value="P:peptidoglycan metabolic process"/>
    <property type="evidence" value="ECO:0007669"/>
    <property type="project" value="TreeGrafter"/>
</dbReference>